<protein>
    <submittedName>
        <fullName evidence="12">Brain-specific serine protease 4</fullName>
    </submittedName>
</protein>
<dbReference type="Proteomes" id="UP000007151">
    <property type="component" value="Unassembled WGS sequence"/>
</dbReference>
<dbReference type="InterPro" id="IPR043504">
    <property type="entry name" value="Peptidase_S1_PA_chymotrypsin"/>
</dbReference>
<keyword evidence="9" id="KW-1205">Fibrinolytic toxin</keyword>
<dbReference type="STRING" id="278856.A0A212FDJ1"/>
<evidence type="ECO:0000256" key="9">
    <source>
        <dbReference type="ARBA" id="ARBA00084094"/>
    </source>
</evidence>
<evidence type="ECO:0000256" key="5">
    <source>
        <dbReference type="ARBA" id="ARBA00022825"/>
    </source>
</evidence>
<name>A0A212FDJ1_DANPL</name>
<evidence type="ECO:0000256" key="6">
    <source>
        <dbReference type="ARBA" id="ARBA00023157"/>
    </source>
</evidence>
<evidence type="ECO:0000256" key="1">
    <source>
        <dbReference type="ARBA" id="ARBA00004239"/>
    </source>
</evidence>
<accession>A0A212FDJ1</accession>
<keyword evidence="6" id="KW-1015">Disulfide bond</keyword>
<keyword evidence="3 12" id="KW-0645">Protease</keyword>
<dbReference type="GO" id="GO:0005576">
    <property type="term" value="C:extracellular region"/>
    <property type="evidence" value="ECO:0007669"/>
    <property type="project" value="UniProtKB-SubCell"/>
</dbReference>
<feature type="non-terminal residue" evidence="12">
    <location>
        <position position="396"/>
    </location>
</feature>
<feature type="domain" description="Peptidase S1" evidence="11">
    <location>
        <begin position="214"/>
        <end position="396"/>
    </location>
</feature>
<dbReference type="PANTHER" id="PTHR24276">
    <property type="entry name" value="POLYSERASE-RELATED"/>
    <property type="match status" value="1"/>
</dbReference>
<dbReference type="PROSITE" id="PS50240">
    <property type="entry name" value="TRYPSIN_DOM"/>
    <property type="match status" value="1"/>
</dbReference>
<evidence type="ECO:0000256" key="7">
    <source>
        <dbReference type="ARBA" id="ARBA00023240"/>
    </source>
</evidence>
<keyword evidence="5" id="KW-0720">Serine protease</keyword>
<organism evidence="12 13">
    <name type="scientific">Danaus plexippus plexippus</name>
    <dbReference type="NCBI Taxonomy" id="278856"/>
    <lineage>
        <taxon>Eukaryota</taxon>
        <taxon>Metazoa</taxon>
        <taxon>Ecdysozoa</taxon>
        <taxon>Arthropoda</taxon>
        <taxon>Hexapoda</taxon>
        <taxon>Insecta</taxon>
        <taxon>Pterygota</taxon>
        <taxon>Neoptera</taxon>
        <taxon>Endopterygota</taxon>
        <taxon>Lepidoptera</taxon>
        <taxon>Glossata</taxon>
        <taxon>Ditrysia</taxon>
        <taxon>Papilionoidea</taxon>
        <taxon>Nymphalidae</taxon>
        <taxon>Danainae</taxon>
        <taxon>Danaini</taxon>
        <taxon>Danaina</taxon>
        <taxon>Danaus</taxon>
        <taxon>Danaus</taxon>
    </lineage>
</organism>
<dbReference type="PANTHER" id="PTHR24276:SF98">
    <property type="entry name" value="FI18310P1-RELATED"/>
    <property type="match status" value="1"/>
</dbReference>
<dbReference type="GO" id="GO:0004252">
    <property type="term" value="F:serine-type endopeptidase activity"/>
    <property type="evidence" value="ECO:0007669"/>
    <property type="project" value="InterPro"/>
</dbReference>
<keyword evidence="13" id="KW-1185">Reference proteome</keyword>
<dbReference type="Gene3D" id="2.40.10.10">
    <property type="entry name" value="Trypsin-like serine proteases"/>
    <property type="match status" value="1"/>
</dbReference>
<evidence type="ECO:0000256" key="4">
    <source>
        <dbReference type="ARBA" id="ARBA00022801"/>
    </source>
</evidence>
<evidence type="ECO:0000313" key="12">
    <source>
        <dbReference type="EMBL" id="OWR51835.1"/>
    </source>
</evidence>
<comment type="subcellular location">
    <subcellularLocation>
        <location evidence="1">Secreted</location>
        <location evidence="1">Extracellular space</location>
    </subcellularLocation>
</comment>
<evidence type="ECO:0000256" key="8">
    <source>
        <dbReference type="ARBA" id="ARBA00055534"/>
    </source>
</evidence>
<dbReference type="FunFam" id="2.40.10.10:FF:000068">
    <property type="entry name" value="transmembrane protease serine 2"/>
    <property type="match status" value="1"/>
</dbReference>
<dbReference type="Pfam" id="PF00089">
    <property type="entry name" value="Trypsin"/>
    <property type="match status" value="1"/>
</dbReference>
<dbReference type="EMBL" id="AGBW02009026">
    <property type="protein sequence ID" value="OWR51835.1"/>
    <property type="molecule type" value="Genomic_DNA"/>
</dbReference>
<keyword evidence="2" id="KW-0800">Toxin</keyword>
<dbReference type="SUPFAM" id="SSF50494">
    <property type="entry name" value="Trypsin-like serine proteases"/>
    <property type="match status" value="1"/>
</dbReference>
<dbReference type="InParanoid" id="A0A212FDJ1"/>
<keyword evidence="7" id="KW-1199">Hemostasis impairing toxin</keyword>
<dbReference type="GO" id="GO:0090729">
    <property type="term" value="F:toxin activity"/>
    <property type="evidence" value="ECO:0007669"/>
    <property type="project" value="UniProtKB-KW"/>
</dbReference>
<evidence type="ECO:0000313" key="13">
    <source>
        <dbReference type="Proteomes" id="UP000007151"/>
    </source>
</evidence>
<reference evidence="12 13" key="1">
    <citation type="journal article" date="2011" name="Cell">
        <title>The monarch butterfly genome yields insights into long-distance migration.</title>
        <authorList>
            <person name="Zhan S."/>
            <person name="Merlin C."/>
            <person name="Boore J.L."/>
            <person name="Reppert S.M."/>
        </authorList>
    </citation>
    <scope>NUCLEOTIDE SEQUENCE [LARGE SCALE GENOMIC DNA]</scope>
    <source>
        <strain evidence="12">F-2</strain>
    </source>
</reference>
<dbReference type="eggNOG" id="KOG3627">
    <property type="taxonomic scope" value="Eukaryota"/>
</dbReference>
<comment type="function">
    <text evidence="8">Fibrinolytic activity; shows preferential cleavage of Arg-Gly bonds in all three fibrinogen chains. Contact with the caterpillars causes severe bleeding, due the anticoagulant effect of the protein.</text>
</comment>
<feature type="compositionally biased region" description="Basic residues" evidence="10">
    <location>
        <begin position="113"/>
        <end position="128"/>
    </location>
</feature>
<gene>
    <name evidence="12" type="ORF">KGM_213430A</name>
</gene>
<sequence length="396" mass="46458">MPLQKGIKIINARKFNKLKAQESRKANYKKRDKKVTYTAFPPIAVKVVKTSAEKNYFQNANDERKPRVKKVLPEYELTVFRNKRSLDNTENNRETRRRVKAKRYLRSKDKTTKIHKKIGRGSRQKRNQKHDQQEKLISKRTKDNISYVYKKHKSNKRSGANLRVGKKRSTIDLKYTEKVRDADQKKKLIKRNKKLKRQRLFRKREDGKVGYRRLIAGRDAMIREYPYVVSIQKGREHWCAGALLNQRLVITTANCIWKSEHVSRMKVRAGTRHMDRKGQVAKIMEVVKHPLWNIRGGPDNDVGLLLLDRNIKFSDSVHSVDLPNRVMWPAFEDVWVTSWGSNRRDGVYDSISSTLQVYHAMLMSNEQCNNVTMRFGVPVTENFFCVTQTGRRAPCT</sequence>
<dbReference type="InterPro" id="IPR009003">
    <property type="entry name" value="Peptidase_S1_PA"/>
</dbReference>
<dbReference type="SMART" id="SM00020">
    <property type="entry name" value="Tryp_SPc"/>
    <property type="match status" value="1"/>
</dbReference>
<dbReference type="CDD" id="cd00190">
    <property type="entry name" value="Tryp_SPc"/>
    <property type="match status" value="1"/>
</dbReference>
<proteinExistence type="predicted"/>
<dbReference type="GO" id="GO:0006508">
    <property type="term" value="P:proteolysis"/>
    <property type="evidence" value="ECO:0007669"/>
    <property type="project" value="UniProtKB-KW"/>
</dbReference>
<evidence type="ECO:0000259" key="11">
    <source>
        <dbReference type="PROSITE" id="PS50240"/>
    </source>
</evidence>
<evidence type="ECO:0000256" key="3">
    <source>
        <dbReference type="ARBA" id="ARBA00022670"/>
    </source>
</evidence>
<comment type="caution">
    <text evidence="12">The sequence shown here is derived from an EMBL/GenBank/DDBJ whole genome shotgun (WGS) entry which is preliminary data.</text>
</comment>
<dbReference type="InterPro" id="IPR001254">
    <property type="entry name" value="Trypsin_dom"/>
</dbReference>
<dbReference type="AlphaFoldDB" id="A0A212FDJ1"/>
<dbReference type="InterPro" id="IPR050430">
    <property type="entry name" value="Peptidase_S1"/>
</dbReference>
<evidence type="ECO:0000256" key="10">
    <source>
        <dbReference type="SAM" id="MobiDB-lite"/>
    </source>
</evidence>
<dbReference type="KEGG" id="dpl:KGM_213430A"/>
<feature type="compositionally biased region" description="Basic residues" evidence="10">
    <location>
        <begin position="95"/>
        <end position="105"/>
    </location>
</feature>
<feature type="region of interest" description="Disordered" evidence="10">
    <location>
        <begin position="87"/>
        <end position="137"/>
    </location>
</feature>
<evidence type="ECO:0000256" key="2">
    <source>
        <dbReference type="ARBA" id="ARBA00022656"/>
    </source>
</evidence>
<keyword evidence="4" id="KW-0378">Hydrolase</keyword>